<dbReference type="Gene3D" id="3.30.2440.10">
    <property type="entry name" value="Secreted effector protein SifA"/>
    <property type="match status" value="1"/>
</dbReference>
<dbReference type="RefSeq" id="WP_354447073.1">
    <property type="nucleotide sequence ID" value="NZ_JBEPSH010000008.1"/>
</dbReference>
<reference evidence="1 2" key="1">
    <citation type="submission" date="2024-06" db="EMBL/GenBank/DDBJ databases">
        <title>Sorghum-associated microbial communities from plants grown in Nebraska, USA.</title>
        <authorList>
            <person name="Schachtman D."/>
        </authorList>
    </citation>
    <scope>NUCLEOTIDE SEQUENCE [LARGE SCALE GENOMIC DNA]</scope>
    <source>
        <strain evidence="1 2">2709</strain>
    </source>
</reference>
<accession>A0ABV2QF77</accession>
<evidence type="ECO:0000313" key="2">
    <source>
        <dbReference type="Proteomes" id="UP001549320"/>
    </source>
</evidence>
<protein>
    <submittedName>
        <fullName evidence="1">Uncharacterized protein</fullName>
    </submittedName>
</protein>
<dbReference type="Proteomes" id="UP001549320">
    <property type="component" value="Unassembled WGS sequence"/>
</dbReference>
<organism evidence="1 2">
    <name type="scientific">Ottowia thiooxydans</name>
    <dbReference type="NCBI Taxonomy" id="219182"/>
    <lineage>
        <taxon>Bacteria</taxon>
        <taxon>Pseudomonadati</taxon>
        <taxon>Pseudomonadota</taxon>
        <taxon>Betaproteobacteria</taxon>
        <taxon>Burkholderiales</taxon>
        <taxon>Comamonadaceae</taxon>
        <taxon>Ottowia</taxon>
    </lineage>
</organism>
<dbReference type="EMBL" id="JBEPSH010000008">
    <property type="protein sequence ID" value="MET4579208.1"/>
    <property type="molecule type" value="Genomic_DNA"/>
</dbReference>
<sequence>MSGAISQHSFSIANLSRQELASVRAAADNGNSKMGLFERICDCISDWVFNTDRAECKQCLLTFSHQDSTHVERLEAFRRLESLAGSGYKDRFSVDFSNAEFIKLSIDVGLPECEHFCSGTSKNCFVGEHLSKWGPSLDWKTLASQLDSLDAPETTIEEKYAFFDNLRSAVDDDYLEAFKEEFVFEGKKYVFSIDIELEPLNDFIYYEDTYKRIDIKSCENFENGILSIAESPLLPGSQKQFEKDINRDLFTINGVEFKPSKSELEDPSKSVARISKELAAEGLTETEIAMVKKFCHQTTSREFKRLALDGYDIQFPQSGRPTEYIITKVNGVFSIELTASHAPLMTKTLDEASDMVGAYREFAPLNSIAEKEKKANTEDPSYKGWKNIESDRKITWSEDTQYKIRLEFLNPESRPKIEIEANFLQFAHPR</sequence>
<comment type="caution">
    <text evidence="1">The sequence shown here is derived from an EMBL/GenBank/DDBJ whole genome shotgun (WGS) entry which is preliminary data.</text>
</comment>
<name>A0ABV2QF77_9BURK</name>
<evidence type="ECO:0000313" key="1">
    <source>
        <dbReference type="EMBL" id="MET4579208.1"/>
    </source>
</evidence>
<proteinExistence type="predicted"/>
<keyword evidence="2" id="KW-1185">Reference proteome</keyword>
<gene>
    <name evidence="1" type="ORF">ABIE13_004331</name>
</gene>